<comment type="function">
    <text evidence="5">Catalyzes the NADPH-dependent reduction of 7-cyano-7-deazaguanine (preQ0) to 7-aminomethyl-7-deazaguanine (preQ1).</text>
</comment>
<feature type="active site" description="Thioimide intermediate" evidence="5">
    <location>
        <position position="44"/>
    </location>
</feature>
<dbReference type="AlphaFoldDB" id="A0A1F4TLL6"/>
<evidence type="ECO:0000256" key="3">
    <source>
        <dbReference type="ARBA" id="ARBA00022857"/>
    </source>
</evidence>
<evidence type="ECO:0000256" key="2">
    <source>
        <dbReference type="ARBA" id="ARBA00022785"/>
    </source>
</evidence>
<dbReference type="InterPro" id="IPR043133">
    <property type="entry name" value="GTP-CH-I_C/QueF"/>
</dbReference>
<feature type="binding site" evidence="5">
    <location>
        <begin position="66"/>
        <end position="68"/>
    </location>
    <ligand>
        <name>substrate</name>
    </ligand>
</feature>
<evidence type="ECO:0000256" key="5">
    <source>
        <dbReference type="HAMAP-Rule" id="MF_00818"/>
    </source>
</evidence>
<dbReference type="InterPro" id="IPR016856">
    <property type="entry name" value="QueF_type1"/>
</dbReference>
<keyword evidence="1 5" id="KW-0963">Cytoplasm</keyword>
<proteinExistence type="inferred from homology"/>
<feature type="binding site" evidence="5">
    <location>
        <begin position="85"/>
        <end position="86"/>
    </location>
    <ligand>
        <name>substrate</name>
    </ligand>
</feature>
<dbReference type="InterPro" id="IPR050084">
    <property type="entry name" value="NADPH_dep_7-cyano-7-deazaG_red"/>
</dbReference>
<feature type="active site" description="Proton donor" evidence="5">
    <location>
        <position position="51"/>
    </location>
</feature>
<keyword evidence="3 5" id="KW-0521">NADP</keyword>
<evidence type="ECO:0000256" key="1">
    <source>
        <dbReference type="ARBA" id="ARBA00022490"/>
    </source>
</evidence>
<dbReference type="PANTHER" id="PTHR34354:SF1">
    <property type="entry name" value="NADPH-DEPENDENT 7-CYANO-7-DEAZAGUANINE REDUCTASE"/>
    <property type="match status" value="1"/>
</dbReference>
<dbReference type="UniPathway" id="UPA00392"/>
<keyword evidence="2 5" id="KW-0671">Queuosine biosynthesis</keyword>
<dbReference type="SUPFAM" id="SSF55620">
    <property type="entry name" value="Tetrahydrobiopterin biosynthesis enzymes-like"/>
    <property type="match status" value="1"/>
</dbReference>
<keyword evidence="4 5" id="KW-0560">Oxidoreductase</keyword>
<dbReference type="GO" id="GO:0008616">
    <property type="term" value="P:tRNA queuosine(34) biosynthetic process"/>
    <property type="evidence" value="ECO:0007669"/>
    <property type="project" value="UniProtKB-UniRule"/>
</dbReference>
<evidence type="ECO:0000313" key="6">
    <source>
        <dbReference type="EMBL" id="OGC33595.1"/>
    </source>
</evidence>
<dbReference type="Gene3D" id="3.30.1130.10">
    <property type="match status" value="1"/>
</dbReference>
<dbReference type="GO" id="GO:0033739">
    <property type="term" value="F:preQ1 synthase activity"/>
    <property type="evidence" value="ECO:0007669"/>
    <property type="project" value="UniProtKB-UniRule"/>
</dbReference>
<dbReference type="HAMAP" id="MF_00818">
    <property type="entry name" value="QueF_type1"/>
    <property type="match status" value="1"/>
</dbReference>
<dbReference type="InterPro" id="IPR029500">
    <property type="entry name" value="QueF"/>
</dbReference>
<dbReference type="EMBL" id="MEUI01000031">
    <property type="protein sequence ID" value="OGC33595.1"/>
    <property type="molecule type" value="Genomic_DNA"/>
</dbReference>
<dbReference type="PANTHER" id="PTHR34354">
    <property type="entry name" value="NADPH-DEPENDENT 7-CYANO-7-DEAZAGUANINE REDUCTASE"/>
    <property type="match status" value="1"/>
</dbReference>
<evidence type="ECO:0000313" key="7">
    <source>
        <dbReference type="Proteomes" id="UP000177309"/>
    </source>
</evidence>
<comment type="caution">
    <text evidence="6">The sequence shown here is derived from an EMBL/GenBank/DDBJ whole genome shotgun (WGS) entry which is preliminary data.</text>
</comment>
<dbReference type="EC" id="1.7.1.13" evidence="5"/>
<name>A0A1F4TLL6_UNCSA</name>
<comment type="pathway">
    <text evidence="5">tRNA modification; tRNA-queuosine biosynthesis.</text>
</comment>
<dbReference type="NCBIfam" id="TIGR03139">
    <property type="entry name" value="QueF-II"/>
    <property type="match status" value="1"/>
</dbReference>
<organism evidence="6 7">
    <name type="scientific">candidate division WOR-1 bacterium RIFOXYC2_FULL_41_25</name>
    <dbReference type="NCBI Taxonomy" id="1802586"/>
    <lineage>
        <taxon>Bacteria</taxon>
        <taxon>Bacillati</taxon>
        <taxon>Saganbacteria</taxon>
    </lineage>
</organism>
<comment type="catalytic activity">
    <reaction evidence="5">
        <text>7-aminomethyl-7-carbaguanine + 2 NADP(+) = 7-cyano-7-carbaguanine + 2 NADPH + 3 H(+)</text>
        <dbReference type="Rhea" id="RHEA:13409"/>
        <dbReference type="ChEBI" id="CHEBI:15378"/>
        <dbReference type="ChEBI" id="CHEBI:45075"/>
        <dbReference type="ChEBI" id="CHEBI:57783"/>
        <dbReference type="ChEBI" id="CHEBI:58349"/>
        <dbReference type="ChEBI" id="CHEBI:58703"/>
        <dbReference type="EC" id="1.7.1.13"/>
    </reaction>
</comment>
<gene>
    <name evidence="5" type="primary">queF</name>
    <name evidence="6" type="ORF">A2462_02810</name>
</gene>
<protein>
    <recommendedName>
        <fullName evidence="5">NADPH-dependent 7-cyano-7-deazaguanine reductase</fullName>
        <ecNumber evidence="5">1.7.1.13</ecNumber>
    </recommendedName>
    <alternativeName>
        <fullName evidence="5">7-cyano-7-carbaguanine reductase</fullName>
    </alternativeName>
    <alternativeName>
        <fullName evidence="5">NADPH-dependent nitrile oxidoreductase</fullName>
    </alternativeName>
    <alternativeName>
        <fullName evidence="5">PreQ(0) reductase</fullName>
    </alternativeName>
</protein>
<reference evidence="6 7" key="1">
    <citation type="journal article" date="2016" name="Nat. Commun.">
        <title>Thousands of microbial genomes shed light on interconnected biogeochemical processes in an aquifer system.</title>
        <authorList>
            <person name="Anantharaman K."/>
            <person name="Brown C.T."/>
            <person name="Hug L.A."/>
            <person name="Sharon I."/>
            <person name="Castelle C.J."/>
            <person name="Probst A.J."/>
            <person name="Thomas B.C."/>
            <person name="Singh A."/>
            <person name="Wilkins M.J."/>
            <person name="Karaoz U."/>
            <person name="Brodie E.L."/>
            <person name="Williams K.H."/>
            <person name="Hubbard S.S."/>
            <person name="Banfield J.F."/>
        </authorList>
    </citation>
    <scope>NUCLEOTIDE SEQUENCE [LARGE SCALE GENOMIC DNA]</scope>
</reference>
<dbReference type="GO" id="GO:0005737">
    <property type="term" value="C:cytoplasm"/>
    <property type="evidence" value="ECO:0007669"/>
    <property type="project" value="UniProtKB-SubCell"/>
</dbReference>
<comment type="similarity">
    <text evidence="5">Belongs to the GTP cyclohydrolase I family. QueF type 1 subfamily.</text>
</comment>
<accession>A0A1F4TLL6</accession>
<evidence type="ECO:0000256" key="4">
    <source>
        <dbReference type="ARBA" id="ARBA00023002"/>
    </source>
</evidence>
<dbReference type="Pfam" id="PF14489">
    <property type="entry name" value="QueF"/>
    <property type="match status" value="1"/>
</dbReference>
<sequence length="125" mass="14458">MKTYKGLQKNIRKLKTPKIETWQNQYSDKDYNIHLEFAEFTCVCPKTGLPDFAKIIIDYCPDKDCIELKSFKEYLFSFRNVGVFHEHVVNKLLEDFVAACKPRSIKITGEFNLRGGIKTTVSAEA</sequence>
<dbReference type="Proteomes" id="UP000177309">
    <property type="component" value="Unassembled WGS sequence"/>
</dbReference>
<dbReference type="PIRSF" id="PIRSF027377">
    <property type="entry name" value="Nitrile_oxidored_QueF"/>
    <property type="match status" value="1"/>
</dbReference>
<comment type="subcellular location">
    <subcellularLocation>
        <location evidence="5">Cytoplasm</location>
    </subcellularLocation>
</comment>